<dbReference type="InterPro" id="IPR016634">
    <property type="entry name" value="CapW-like"/>
</dbReference>
<dbReference type="Proteomes" id="UP000554286">
    <property type="component" value="Unassembled WGS sequence"/>
</dbReference>
<dbReference type="RefSeq" id="WP_184047206.1">
    <property type="nucleotide sequence ID" value="NZ_JACIGK010000030.1"/>
</dbReference>
<feature type="domain" description="WYL" evidence="1">
    <location>
        <begin position="126"/>
        <end position="191"/>
    </location>
</feature>
<dbReference type="Pfam" id="PF26109">
    <property type="entry name" value="WHD_BrxR"/>
    <property type="match status" value="1"/>
</dbReference>
<dbReference type="PANTHER" id="PTHR34580:SF3">
    <property type="entry name" value="PROTEIN PAFB"/>
    <property type="match status" value="1"/>
</dbReference>
<dbReference type="Pfam" id="PF26107">
    <property type="entry name" value="BrxR_CTD"/>
    <property type="match status" value="1"/>
</dbReference>
<dbReference type="GO" id="GO:0003677">
    <property type="term" value="F:DNA binding"/>
    <property type="evidence" value="ECO:0007669"/>
    <property type="project" value="UniProtKB-KW"/>
</dbReference>
<sequence>MGHTTTDLRWGVERRLEFIEFRLFWDGHVNRADLMDAFGVSVNQASTDLNRYIGMAPDNMIYDKSARTYIRGSKFDPLFLKPDASHYLSQLRSVADGILDRTDAWIGQFPSYAAAPTPARGVDAKTLRSVVAAIRRSEAIEIKYQSLSRPEPRWRWIAPHAIGFDGFRWHTRAFCLTDHTFKDFVLSRIIETRSTKPSEVGADSDADWNEQVTLEIGPHPELSETQQKVIALDYGMRGGRAKIPVRKALLYYALKRLGLDTDPGARTPQDQQIVLLNAAELDARTPASAGASGMEG</sequence>
<dbReference type="Pfam" id="PF13280">
    <property type="entry name" value="WYL"/>
    <property type="match status" value="1"/>
</dbReference>
<accession>A0A7W6RGT3</accession>
<dbReference type="PANTHER" id="PTHR34580">
    <property type="match status" value="1"/>
</dbReference>
<keyword evidence="4" id="KW-0238">DNA-binding</keyword>
<dbReference type="PROSITE" id="PS52050">
    <property type="entry name" value="WYL"/>
    <property type="match status" value="1"/>
</dbReference>
<reference evidence="4 5" key="1">
    <citation type="submission" date="2020-08" db="EMBL/GenBank/DDBJ databases">
        <title>Genome sequencing of Purple Non-Sulfur Bacteria from various extreme environments.</title>
        <authorList>
            <person name="Mayer M."/>
        </authorList>
    </citation>
    <scope>NUCLEOTIDE SEQUENCE [LARGE SCALE GENOMIC DNA]</scope>
    <source>
        <strain evidence="4 5">JA131</strain>
    </source>
</reference>
<evidence type="ECO:0000313" key="4">
    <source>
        <dbReference type="EMBL" id="MBB4267583.1"/>
    </source>
</evidence>
<proteinExistence type="predicted"/>
<dbReference type="InterPro" id="IPR051534">
    <property type="entry name" value="CBASS_pafABC_assoc_protein"/>
</dbReference>
<feature type="domain" description="DNA-binding transcriptional repressor CapW C-terminal dimerisation" evidence="2">
    <location>
        <begin position="211"/>
        <end position="281"/>
    </location>
</feature>
<dbReference type="InterPro" id="IPR059020">
    <property type="entry name" value="CapW_CTD"/>
</dbReference>
<evidence type="ECO:0000259" key="3">
    <source>
        <dbReference type="Pfam" id="PF26109"/>
    </source>
</evidence>
<evidence type="ECO:0000259" key="1">
    <source>
        <dbReference type="Pfam" id="PF13280"/>
    </source>
</evidence>
<comment type="caution">
    <text evidence="4">The sequence shown here is derived from an EMBL/GenBank/DDBJ whole genome shotgun (WGS) entry which is preliminary data.</text>
</comment>
<evidence type="ECO:0000259" key="2">
    <source>
        <dbReference type="Pfam" id="PF26107"/>
    </source>
</evidence>
<dbReference type="EMBL" id="JACIGK010000030">
    <property type="protein sequence ID" value="MBB4267583.1"/>
    <property type="molecule type" value="Genomic_DNA"/>
</dbReference>
<feature type="domain" description="DNA-binding transcriptional repressor CapW winged helix-turn-helix" evidence="3">
    <location>
        <begin position="12"/>
        <end position="92"/>
    </location>
</feature>
<dbReference type="InterPro" id="IPR026881">
    <property type="entry name" value="WYL_dom"/>
</dbReference>
<gene>
    <name evidence="4" type="ORF">GGD89_003230</name>
</gene>
<keyword evidence="5" id="KW-1185">Reference proteome</keyword>
<name>A0A7W6RGT3_9PROT</name>
<dbReference type="PIRSF" id="PIRSF015558">
    <property type="entry name" value="Txn_reg_DeoR_prd"/>
    <property type="match status" value="1"/>
</dbReference>
<dbReference type="AlphaFoldDB" id="A0A7W6RGT3"/>
<evidence type="ECO:0000313" key="5">
    <source>
        <dbReference type="Proteomes" id="UP000554286"/>
    </source>
</evidence>
<organism evidence="4 5">
    <name type="scientific">Roseospira visakhapatnamensis</name>
    <dbReference type="NCBI Taxonomy" id="390880"/>
    <lineage>
        <taxon>Bacteria</taxon>
        <taxon>Pseudomonadati</taxon>
        <taxon>Pseudomonadota</taxon>
        <taxon>Alphaproteobacteria</taxon>
        <taxon>Rhodospirillales</taxon>
        <taxon>Rhodospirillaceae</taxon>
        <taxon>Roseospira</taxon>
    </lineage>
</organism>
<dbReference type="InterPro" id="IPR059019">
    <property type="entry name" value="WHD_CapW"/>
</dbReference>
<protein>
    <submittedName>
        <fullName evidence="4">Putative DNA-binding transcriptional regulator YafY</fullName>
    </submittedName>
</protein>